<feature type="domain" description="MyTH4" evidence="15">
    <location>
        <begin position="1137"/>
        <end position="1334"/>
    </location>
</feature>
<dbReference type="Pfam" id="PF21998">
    <property type="entry name" value="FERM_C1_MyoVII"/>
    <property type="match status" value="1"/>
</dbReference>
<keyword evidence="18" id="KW-1185">Reference proteome</keyword>
<dbReference type="Gene3D" id="1.20.58.530">
    <property type="match status" value="1"/>
</dbReference>
<dbReference type="FunFam" id="3.10.20.90:FF:000036">
    <property type="entry name" value="Unconventional myosin-VIIa"/>
    <property type="match status" value="1"/>
</dbReference>
<dbReference type="GO" id="GO:0005524">
    <property type="term" value="F:ATP binding"/>
    <property type="evidence" value="ECO:0007669"/>
    <property type="project" value="UniProtKB-KW"/>
</dbReference>
<dbReference type="Pfam" id="PF02174">
    <property type="entry name" value="IRS"/>
    <property type="match status" value="1"/>
</dbReference>
<comment type="caution">
    <text evidence="12">Lacks conserved residue(s) required for the propagation of feature annotation.</text>
</comment>
<dbReference type="GO" id="GO:0016459">
    <property type="term" value="C:myosin complex"/>
    <property type="evidence" value="ECO:0007669"/>
    <property type="project" value="UniProtKB-KW"/>
</dbReference>
<dbReference type="SUPFAM" id="SSF50729">
    <property type="entry name" value="PH domain-like"/>
    <property type="match status" value="1"/>
</dbReference>
<dbReference type="SUPFAM" id="SSF54236">
    <property type="entry name" value="Ubiquitin-like"/>
    <property type="match status" value="2"/>
</dbReference>
<keyword evidence="5" id="KW-0677">Repeat</keyword>
<dbReference type="CDD" id="cd17093">
    <property type="entry name" value="FERM2_F1_Myosin-VII"/>
    <property type="match status" value="1"/>
</dbReference>
<dbReference type="SMART" id="SM00139">
    <property type="entry name" value="MyTH4"/>
    <property type="match status" value="2"/>
</dbReference>
<evidence type="ECO:0000256" key="1">
    <source>
        <dbReference type="ARBA" id="ARBA00004496"/>
    </source>
</evidence>
<feature type="domain" description="FERM" evidence="14">
    <location>
        <begin position="687"/>
        <end position="997"/>
    </location>
</feature>
<evidence type="ECO:0000256" key="4">
    <source>
        <dbReference type="ARBA" id="ARBA00022490"/>
    </source>
</evidence>
<dbReference type="InterPro" id="IPR036028">
    <property type="entry name" value="SH3-like_dom_sf"/>
</dbReference>
<protein>
    <submittedName>
        <fullName evidence="17">Unconventional myosin heavy chain 6</fullName>
    </submittedName>
</protein>
<dbReference type="InterPro" id="IPR001609">
    <property type="entry name" value="Myosin_head_motor_dom-like"/>
</dbReference>
<keyword evidence="6" id="KW-0547">Nucleotide-binding</keyword>
<dbReference type="PROSITE" id="PS50002">
    <property type="entry name" value="SH3"/>
    <property type="match status" value="1"/>
</dbReference>
<feature type="domain" description="Myosin motor" evidence="16">
    <location>
        <begin position="1"/>
        <end position="221"/>
    </location>
</feature>
<dbReference type="InterPro" id="IPR014352">
    <property type="entry name" value="FERM/acyl-CoA-bd_prot_sf"/>
</dbReference>
<dbReference type="CDD" id="cd14473">
    <property type="entry name" value="FERM_B-lobe"/>
    <property type="match status" value="2"/>
</dbReference>
<dbReference type="Gene3D" id="1.20.5.190">
    <property type="match status" value="1"/>
</dbReference>
<evidence type="ECO:0000259" key="13">
    <source>
        <dbReference type="PROSITE" id="PS50002"/>
    </source>
</evidence>
<dbReference type="InterPro" id="IPR038185">
    <property type="entry name" value="MyTH4_dom_sf"/>
</dbReference>
<comment type="similarity">
    <text evidence="2 12">Belongs to the TRAFAC class myosin-kinesin ATPase superfamily. Myosin family.</text>
</comment>
<dbReference type="Gene3D" id="3.10.20.90">
    <property type="entry name" value="Phosphatidylinositol 3-kinase Catalytic Subunit, Chain A, domain 1"/>
    <property type="match status" value="2"/>
</dbReference>
<dbReference type="STRING" id="6265.A0A0B2V5H1"/>
<dbReference type="SUPFAM" id="SSF50044">
    <property type="entry name" value="SH3-domain"/>
    <property type="match status" value="1"/>
</dbReference>
<feature type="region of interest" description="Actin-binding" evidence="12">
    <location>
        <begin position="99"/>
        <end position="121"/>
    </location>
</feature>
<dbReference type="SUPFAM" id="SSF47031">
    <property type="entry name" value="Second domain of FERM"/>
    <property type="match status" value="2"/>
</dbReference>
<dbReference type="InterPro" id="IPR027417">
    <property type="entry name" value="P-loop_NTPase"/>
</dbReference>
<dbReference type="EMBL" id="JPKZ01002431">
    <property type="protein sequence ID" value="KHN76783.1"/>
    <property type="molecule type" value="Genomic_DNA"/>
</dbReference>
<dbReference type="Pfam" id="PF21989">
    <property type="entry name" value="RA_2"/>
    <property type="match status" value="2"/>
</dbReference>
<keyword evidence="8 12" id="KW-0518">Myosin</keyword>
<dbReference type="SMART" id="SM00015">
    <property type="entry name" value="IQ"/>
    <property type="match status" value="3"/>
</dbReference>
<dbReference type="InterPro" id="IPR000048">
    <property type="entry name" value="IQ_motif_EF-hand-BS"/>
</dbReference>
<dbReference type="InterPro" id="IPR011993">
    <property type="entry name" value="PH-like_dom_sf"/>
</dbReference>
<dbReference type="Pfam" id="PF00784">
    <property type="entry name" value="MyTH4"/>
    <property type="match status" value="2"/>
</dbReference>
<dbReference type="Pfam" id="PF00063">
    <property type="entry name" value="Myosin_head"/>
    <property type="match status" value="1"/>
</dbReference>
<dbReference type="InterPro" id="IPR036961">
    <property type="entry name" value="Kinesin_motor_dom_sf"/>
</dbReference>
<evidence type="ECO:0000256" key="7">
    <source>
        <dbReference type="ARBA" id="ARBA00022840"/>
    </source>
</evidence>
<dbReference type="PANTHER" id="PTHR22692">
    <property type="entry name" value="MYOSIN VII, XV"/>
    <property type="match status" value="1"/>
</dbReference>
<dbReference type="Pfam" id="PF00612">
    <property type="entry name" value="IQ"/>
    <property type="match status" value="2"/>
</dbReference>
<evidence type="ECO:0000256" key="11">
    <source>
        <dbReference type="PROSITE-ProRule" id="PRU00192"/>
    </source>
</evidence>
<dbReference type="Gene3D" id="3.40.850.10">
    <property type="entry name" value="Kinesin motor domain"/>
    <property type="match status" value="1"/>
</dbReference>
<keyword evidence="10 12" id="KW-0009">Actin-binding</keyword>
<dbReference type="InterPro" id="IPR019748">
    <property type="entry name" value="FERM_central"/>
</dbReference>
<dbReference type="Gene3D" id="2.30.29.30">
    <property type="entry name" value="Pleckstrin-homology domain (PH domain)/Phosphotyrosine-binding domain (PTB)"/>
    <property type="match status" value="2"/>
</dbReference>
<dbReference type="Gene3D" id="1.20.80.10">
    <property type="match status" value="2"/>
</dbReference>
<evidence type="ECO:0000256" key="10">
    <source>
        <dbReference type="ARBA" id="ARBA00023203"/>
    </source>
</evidence>
<evidence type="ECO:0000256" key="8">
    <source>
        <dbReference type="ARBA" id="ARBA00023123"/>
    </source>
</evidence>
<dbReference type="Gene3D" id="2.30.30.40">
    <property type="entry name" value="SH3 Domains"/>
    <property type="match status" value="1"/>
</dbReference>
<dbReference type="FunFam" id="3.40.850.10:FF:000008">
    <property type="entry name" value="Putative unconventional myosin-IXa"/>
    <property type="match status" value="1"/>
</dbReference>
<dbReference type="PANTHER" id="PTHR22692:SF33">
    <property type="entry name" value="MYOSIN"/>
    <property type="match status" value="1"/>
</dbReference>
<comment type="subcellular location">
    <subcellularLocation>
        <location evidence="1">Cytoplasm</location>
    </subcellularLocation>
</comment>
<proteinExistence type="inferred from homology"/>
<evidence type="ECO:0000256" key="9">
    <source>
        <dbReference type="ARBA" id="ARBA00023175"/>
    </source>
</evidence>
<dbReference type="Proteomes" id="UP000031036">
    <property type="component" value="Unassembled WGS sequence"/>
</dbReference>
<evidence type="ECO:0000313" key="17">
    <source>
        <dbReference type="EMBL" id="KHN76783.1"/>
    </source>
</evidence>
<dbReference type="GO" id="GO:0005737">
    <property type="term" value="C:cytoplasm"/>
    <property type="evidence" value="ECO:0007669"/>
    <property type="project" value="UniProtKB-SubCell"/>
</dbReference>
<evidence type="ECO:0000256" key="12">
    <source>
        <dbReference type="PROSITE-ProRule" id="PRU00782"/>
    </source>
</evidence>
<feature type="domain" description="SH3" evidence="13">
    <location>
        <begin position="995"/>
        <end position="1063"/>
    </location>
</feature>
<keyword evidence="3 11" id="KW-0728">SH3 domain</keyword>
<dbReference type="Gene3D" id="1.20.120.720">
    <property type="entry name" value="Myosin VI head, motor domain, U50 subdomain"/>
    <property type="match status" value="1"/>
</dbReference>
<dbReference type="CDD" id="cd13198">
    <property type="entry name" value="FERM_C1_MyoVII"/>
    <property type="match status" value="1"/>
</dbReference>
<dbReference type="InterPro" id="IPR001452">
    <property type="entry name" value="SH3_domain"/>
</dbReference>
<evidence type="ECO:0000313" key="18">
    <source>
        <dbReference type="Proteomes" id="UP000031036"/>
    </source>
</evidence>
<dbReference type="CDD" id="cd23767">
    <property type="entry name" value="IQCD"/>
    <property type="match status" value="1"/>
</dbReference>
<evidence type="ECO:0000256" key="3">
    <source>
        <dbReference type="ARBA" id="ARBA00022443"/>
    </source>
</evidence>
<dbReference type="Gene3D" id="6.20.240.20">
    <property type="match status" value="1"/>
</dbReference>
<dbReference type="SUPFAM" id="SSF52540">
    <property type="entry name" value="P-loop containing nucleoside triphosphate hydrolases"/>
    <property type="match status" value="1"/>
</dbReference>
<dbReference type="InterPro" id="IPR000299">
    <property type="entry name" value="FERM_domain"/>
</dbReference>
<reference evidence="17 18" key="1">
    <citation type="submission" date="2014-11" db="EMBL/GenBank/DDBJ databases">
        <title>Genetic blueprint of the zoonotic pathogen Toxocara canis.</title>
        <authorList>
            <person name="Zhu X.-Q."/>
            <person name="Korhonen P.K."/>
            <person name="Cai H."/>
            <person name="Young N.D."/>
            <person name="Nejsum P."/>
            <person name="von Samson-Himmelstjerna G."/>
            <person name="Boag P.R."/>
            <person name="Tan P."/>
            <person name="Li Q."/>
            <person name="Min J."/>
            <person name="Yang Y."/>
            <person name="Wang X."/>
            <person name="Fang X."/>
            <person name="Hall R.S."/>
            <person name="Hofmann A."/>
            <person name="Sternberg P.W."/>
            <person name="Jex A.R."/>
            <person name="Gasser R.B."/>
        </authorList>
    </citation>
    <scope>NUCLEOTIDE SEQUENCE [LARGE SCALE GENOMIC DNA]</scope>
    <source>
        <strain evidence="17">PN_DK_2014</strain>
    </source>
</reference>
<evidence type="ECO:0000259" key="14">
    <source>
        <dbReference type="PROSITE" id="PS50057"/>
    </source>
</evidence>
<evidence type="ECO:0000256" key="6">
    <source>
        <dbReference type="ARBA" id="ARBA00022741"/>
    </source>
</evidence>
<sequence>MLSKLHSTHGHNDKLYLRPKSDLNKSFGINHFAGVVFYSYKGFLEKNRDTFSSDLQKLIQSSKMKFLVQLFDVEHPFDSVTSITRRKHITVGSQFRKSLDLLMSQLSKCEPFFIRCIKPNDVKKPLVFDRDLVCRQLRYSGMMETIRIRKAGYPIRHEYESFVHRYRLLINGIGPVHKVDCYAAAKKICEAVLGSKADFQLGRTKVFLKDAQDLFLEQERERMLTERVITIQKVVRGWLQRKRFAKMRVAAVVIQKHWRGYVQRRRYEQMQIGFARLQAVLRSRQLVIHYKRLRRIVILFQARCRGALIRNALRAKRERGERHAAMMASIDESERGSSPASTSAAIDEIDDSGLVEQMFGFLPSEPASIPITDRKFAHLQADVKTGVLPTPSNTPPLPEAFEKEDLRGYQFGKFAATYFQGQATPFYIKKPLRCPLLLHEDAGSQLASLAVWITILRFMGDLPEPKYNSSNMDTIYEKTSVMGRLYSTLGRSFTKKDVELASQLGDYDQLHVVGTQRISKGTVGRKLVSMTLKKKSKIDSLGSVNENGETKATIETNAGKYGQYNALLEERPTSNLNKLHFIIGHGILRADLRDEIYCQICKQLSNNPSKSSTARGWILLSLCVGCFAPSDRFMKYLCCFIREHGPAPNTGYSKYIEQRLRRTVKNGTRHQPPSYVELQATKSKNPIVLAVTFMDGTVKTVNADSATTAKELCDALADKIGLKERFGFSLYIALFDKVSSLGSGSDHIMDAVSQCEQYAKEQGRQERNAPWRLFFRKEIFTPWHKPKADDVSTDLIYQQVVRGIKFGEYRSDKEEDLAGLAAQQYYVDHGPEMDVDKLEQSLHLYIPEFEMKNAKGSNQERWLQLVMHAFRKRFSQNQPTTMQVKQDVVSFARCKWPLLFSRFYEAYKFAGPALPKNEVIIAVNWTGVFVVDDEEQVLLEFSFPEIVCITCSSPTPDGTESFTIETIGQIEYTFQSPNSEDIKELVEYFLDGLKKRSTFLVALHDYKPTDVNTYLTFKRGDLLILSEGITGEALSKSQFVRGENTRTGLQGNIPVELVYIIPTIKKPTVEIMDMFVKRPEFESPMDKQVAIMTNANSARPYTLERFAADNFRVPSRRTTLTINPRRHDRGVPQLWSHGREPLKAPLLKKLIGKEDPSREAVIAYMAIMKYMGDHPSRRPRTSTELTDLIFRGPLKYEILRDEIYCQLMKQLTNNYNILSEERGWELLWLCMGLFPPSQSLLKEVTQFVRTRPHPVAADCYNRLQKTLSEERGWELLWLCMGLFPPSQSLLKEVTQFVRTRPHPVAADCYNRLQKTLRAGQRKFPPHQVEVEAIQHKTTQIFHKAFFPDNSDEAIEVDSSTKARDFCIRIVNRLGLSTPHGFSLFVKIGDKVISVPENEFFFDFVRQLGDWVRQNRTIRDGSYMHFTYQVFFMKKLWLNTVPGEDRIADLIFHYPQELPKYLRGYHKVSRQQAVEMAALILRARTRDDKQAPLAQLIQLLPELVPRDMIKAYSGGDWKKLISSTYSGSVESMSSEEAKIAFLEQIAKWPTFGSAFFEVKQSSDPSIPDRLLIAINKSGVNLYNQETKERIVNYPFTSISNWTSGNTYFHMTIGNLMKGNRGNRLLLETTLGYKMDDLLTSYIKMLLSSSHNETTASTDIETDIL</sequence>
<name>A0A0B2V5H1_TOXCA</name>
<dbReference type="GO" id="GO:0003779">
    <property type="term" value="F:actin binding"/>
    <property type="evidence" value="ECO:0007669"/>
    <property type="project" value="UniProtKB-KW"/>
</dbReference>
<dbReference type="FunFam" id="2.30.29.30:FF:000075">
    <property type="entry name" value="unconventional myosin-VIIa"/>
    <property type="match status" value="1"/>
</dbReference>
<keyword evidence="9" id="KW-0505">Motor protein</keyword>
<dbReference type="PROSITE" id="PS51456">
    <property type="entry name" value="MYOSIN_MOTOR"/>
    <property type="match status" value="1"/>
</dbReference>
<dbReference type="OMA" id="KHYRSYR"/>
<evidence type="ECO:0000256" key="5">
    <source>
        <dbReference type="ARBA" id="ARBA00022737"/>
    </source>
</evidence>
<feature type="domain" description="MyTH4" evidence="15">
    <location>
        <begin position="427"/>
        <end position="682"/>
    </location>
</feature>
<dbReference type="PROSITE" id="PS50096">
    <property type="entry name" value="IQ"/>
    <property type="match status" value="3"/>
</dbReference>
<organism evidence="17 18">
    <name type="scientific">Toxocara canis</name>
    <name type="common">Canine roundworm</name>
    <dbReference type="NCBI Taxonomy" id="6265"/>
    <lineage>
        <taxon>Eukaryota</taxon>
        <taxon>Metazoa</taxon>
        <taxon>Ecdysozoa</taxon>
        <taxon>Nematoda</taxon>
        <taxon>Chromadorea</taxon>
        <taxon>Rhabditida</taxon>
        <taxon>Spirurina</taxon>
        <taxon>Ascaridomorpha</taxon>
        <taxon>Ascaridoidea</taxon>
        <taxon>Toxocaridae</taxon>
        <taxon>Toxocara</taxon>
    </lineage>
</organism>
<evidence type="ECO:0000259" key="15">
    <source>
        <dbReference type="PROSITE" id="PS51016"/>
    </source>
</evidence>
<keyword evidence="4" id="KW-0963">Cytoplasm</keyword>
<dbReference type="CDD" id="cd17092">
    <property type="entry name" value="FERM1_F1_Myosin-VII"/>
    <property type="match status" value="1"/>
</dbReference>
<dbReference type="InterPro" id="IPR002404">
    <property type="entry name" value="IRS_PTB"/>
</dbReference>
<dbReference type="SMART" id="SM00295">
    <property type="entry name" value="B41"/>
    <property type="match status" value="2"/>
</dbReference>
<dbReference type="GO" id="GO:0120025">
    <property type="term" value="C:plasma membrane bounded cell projection"/>
    <property type="evidence" value="ECO:0007669"/>
    <property type="project" value="UniProtKB-ARBA"/>
</dbReference>
<dbReference type="InterPro" id="IPR019749">
    <property type="entry name" value="Band_41_domain"/>
</dbReference>
<dbReference type="InterPro" id="IPR041794">
    <property type="entry name" value="MyoVII_FERM_C2"/>
</dbReference>
<evidence type="ECO:0000259" key="16">
    <source>
        <dbReference type="PROSITE" id="PS51456"/>
    </source>
</evidence>
<keyword evidence="7" id="KW-0067">ATP-binding</keyword>
<accession>A0A0B2V5H1</accession>
<feature type="domain" description="FERM" evidence="14">
    <location>
        <begin position="1340"/>
        <end position="1648"/>
    </location>
</feature>
<dbReference type="InterPro" id="IPR035963">
    <property type="entry name" value="FERM_2"/>
</dbReference>
<dbReference type="PROSITE" id="PS50057">
    <property type="entry name" value="FERM_3"/>
    <property type="match status" value="2"/>
</dbReference>
<comment type="caution">
    <text evidence="17">The sequence shown here is derived from an EMBL/GenBank/DDBJ whole genome shotgun (WGS) entry which is preliminary data.</text>
</comment>
<dbReference type="GO" id="GO:0003774">
    <property type="term" value="F:cytoskeletal motor activity"/>
    <property type="evidence" value="ECO:0007669"/>
    <property type="project" value="InterPro"/>
</dbReference>
<gene>
    <name evidence="17" type="primary">hum-6</name>
    <name evidence="17" type="ORF">Tcan_12507</name>
</gene>
<dbReference type="InterPro" id="IPR051567">
    <property type="entry name" value="Unconventional_Myosin_ATPase"/>
</dbReference>
<dbReference type="CDD" id="cd13199">
    <property type="entry name" value="FERM_C2_MyoVII"/>
    <property type="match status" value="1"/>
</dbReference>
<dbReference type="InterPro" id="IPR000857">
    <property type="entry name" value="MyTH4_dom"/>
</dbReference>
<dbReference type="Gene3D" id="1.25.40.530">
    <property type="entry name" value="MyTH4 domain"/>
    <property type="match status" value="3"/>
</dbReference>
<evidence type="ECO:0000256" key="2">
    <source>
        <dbReference type="ARBA" id="ARBA00008314"/>
    </source>
</evidence>
<dbReference type="PROSITE" id="PS51016">
    <property type="entry name" value="MYTH4"/>
    <property type="match status" value="2"/>
</dbReference>
<dbReference type="InterPro" id="IPR041793">
    <property type="entry name" value="MyoVII_FERM_C1"/>
</dbReference>
<dbReference type="OrthoDB" id="6108017at2759"/>
<dbReference type="SMART" id="SM00242">
    <property type="entry name" value="MYSc"/>
    <property type="match status" value="1"/>
</dbReference>
<dbReference type="InterPro" id="IPR029071">
    <property type="entry name" value="Ubiquitin-like_domsf"/>
</dbReference>